<name>A0ABU7XJB8_9HYPH</name>
<gene>
    <name evidence="2" type="primary">hpnD</name>
    <name evidence="2" type="ORF">V3H18_11440</name>
</gene>
<dbReference type="InterPro" id="IPR019845">
    <property type="entry name" value="Squalene/phytoene_synthase_CS"/>
</dbReference>
<dbReference type="InterPro" id="IPR044843">
    <property type="entry name" value="Trans_IPPS_bact-type"/>
</dbReference>
<dbReference type="SFLD" id="SFLDG01018">
    <property type="entry name" value="Squalene/Phytoene_Synthase_Lik"/>
    <property type="match status" value="1"/>
</dbReference>
<dbReference type="SFLD" id="SFLDS00005">
    <property type="entry name" value="Isoprenoid_Synthase_Type_I"/>
    <property type="match status" value="1"/>
</dbReference>
<keyword evidence="3" id="KW-1185">Reference proteome</keyword>
<dbReference type="SUPFAM" id="SSF48576">
    <property type="entry name" value="Terpenoid synthases"/>
    <property type="match status" value="1"/>
</dbReference>
<dbReference type="NCBIfam" id="TIGR03465">
    <property type="entry name" value="HpnD"/>
    <property type="match status" value="1"/>
</dbReference>
<evidence type="ECO:0000313" key="2">
    <source>
        <dbReference type="EMBL" id="MEF3367147.1"/>
    </source>
</evidence>
<dbReference type="SFLD" id="SFLDG01212">
    <property type="entry name" value="Phytoene_synthase_like"/>
    <property type="match status" value="1"/>
</dbReference>
<dbReference type="PROSITE" id="PS01045">
    <property type="entry name" value="SQUALEN_PHYTOEN_SYN_2"/>
    <property type="match status" value="1"/>
</dbReference>
<organism evidence="2 3">
    <name type="scientific">Methylocystis borbori</name>
    <dbReference type="NCBI Taxonomy" id="3118750"/>
    <lineage>
        <taxon>Bacteria</taxon>
        <taxon>Pseudomonadati</taxon>
        <taxon>Pseudomonadota</taxon>
        <taxon>Alphaproteobacteria</taxon>
        <taxon>Hyphomicrobiales</taxon>
        <taxon>Methylocystaceae</taxon>
        <taxon>Methylocystis</taxon>
    </lineage>
</organism>
<dbReference type="PANTHER" id="PTHR31480">
    <property type="entry name" value="BIFUNCTIONAL LYCOPENE CYCLASE/PHYTOENE SYNTHASE"/>
    <property type="match status" value="1"/>
</dbReference>
<dbReference type="GO" id="GO:0016740">
    <property type="term" value="F:transferase activity"/>
    <property type="evidence" value="ECO:0007669"/>
    <property type="project" value="UniProtKB-KW"/>
</dbReference>
<proteinExistence type="predicted"/>
<reference evidence="2 3" key="1">
    <citation type="submission" date="2024-02" db="EMBL/GenBank/DDBJ databases">
        <authorList>
            <person name="Grouzdev D."/>
        </authorList>
    </citation>
    <scope>NUCLEOTIDE SEQUENCE [LARGE SCALE GENOMIC DNA]</scope>
    <source>
        <strain evidence="2 3">9N</strain>
    </source>
</reference>
<accession>A0ABU7XJB8</accession>
<dbReference type="InterPro" id="IPR008949">
    <property type="entry name" value="Isoprenoid_synthase_dom_sf"/>
</dbReference>
<evidence type="ECO:0000313" key="3">
    <source>
        <dbReference type="Proteomes" id="UP001350748"/>
    </source>
</evidence>
<dbReference type="Proteomes" id="UP001350748">
    <property type="component" value="Unassembled WGS sequence"/>
</dbReference>
<dbReference type="Pfam" id="PF00494">
    <property type="entry name" value="SQS_PSY"/>
    <property type="match status" value="1"/>
</dbReference>
<dbReference type="EC" id="2.5.1.103" evidence="2"/>
<dbReference type="InterPro" id="IPR002060">
    <property type="entry name" value="Squ/phyt_synthse"/>
</dbReference>
<keyword evidence="1 2" id="KW-0808">Transferase</keyword>
<comment type="caution">
    <text evidence="2">The sequence shown here is derived from an EMBL/GenBank/DDBJ whole genome shotgun (WGS) entry which is preliminary data.</text>
</comment>
<dbReference type="Gene3D" id="1.10.600.10">
    <property type="entry name" value="Farnesyl Diphosphate Synthase"/>
    <property type="match status" value="1"/>
</dbReference>
<protein>
    <submittedName>
        <fullName evidence="2">Presqualene diphosphate synthase HpnD</fullName>
        <ecNumber evidence="2">2.5.1.103</ecNumber>
    </submittedName>
</protein>
<dbReference type="RefSeq" id="WP_332082182.1">
    <property type="nucleotide sequence ID" value="NZ_JAZHYN010000033.1"/>
</dbReference>
<dbReference type="InterPro" id="IPR033904">
    <property type="entry name" value="Trans_IPPS_HH"/>
</dbReference>
<evidence type="ECO:0000256" key="1">
    <source>
        <dbReference type="ARBA" id="ARBA00022679"/>
    </source>
</evidence>
<dbReference type="InterPro" id="IPR017828">
    <property type="entry name" value="SQ_synth_HpnD-like"/>
</dbReference>
<dbReference type="CDD" id="cd00683">
    <property type="entry name" value="Trans_IPPS_HH"/>
    <property type="match status" value="1"/>
</dbReference>
<sequence>MPVDAMADAATLRTRAIATGSSFYLAMRILEPPRRDAMFAIYAFCRAVDDIADDEGDRALRRAALDQWREDLDELYAGRIRLRVGFLAEPVRRYRLDRADFEAVIDGMAMDVDEDICAPDWEKLELYCDRVASAVGRLSVRAFGLADEAEAPDFALPTGPKLLAYHLGRALQLTNILRDLDEDAARGRLYLPREALEAAGVTSYAPHAVLAHPALDAACGEVLARAREHYEQAQLVMAGLPKAAVKAPYLMAAAYRSILDNLAARGFAAPRAPVRVSRAKLIAAFLRHAFS</sequence>
<dbReference type="EMBL" id="JAZHYN010000033">
    <property type="protein sequence ID" value="MEF3367147.1"/>
    <property type="molecule type" value="Genomic_DNA"/>
</dbReference>